<sequence length="212" mass="21733">MTLQDPTQTPLAPTPAPDLDSFGGTPATWIVFTVLTFALGGLLYPVVTTLLSGMLFPAQANGSLITRGGTVIGSELIGQPFSGDRYFIGRISAAGTGYDPTAASGSNLAGSNPALRERVQADSASIARREGVTPDQIPADLVTASGSGLDPHISPEGAALQVRRVARARGLSETQVQTAVRDATEGGVIGEPRVNVLRLNLALDALKPGTGS</sequence>
<keyword evidence="10 11" id="KW-0472">Membrane</keyword>
<keyword evidence="2 11" id="KW-1003">Cell membrane</keyword>
<keyword evidence="8 11" id="KW-1133">Transmembrane helix</keyword>
<comment type="similarity">
    <text evidence="11">Belongs to the KdpC family.</text>
</comment>
<proteinExistence type="inferred from homology"/>
<keyword evidence="13" id="KW-1185">Reference proteome</keyword>
<dbReference type="AlphaFoldDB" id="A0A917UIH1"/>
<dbReference type="NCBIfam" id="TIGR00681">
    <property type="entry name" value="kdpC"/>
    <property type="match status" value="1"/>
</dbReference>
<organism evidence="12 13">
    <name type="scientific">Deinococcus aquiradiocola</name>
    <dbReference type="NCBI Taxonomy" id="393059"/>
    <lineage>
        <taxon>Bacteria</taxon>
        <taxon>Thermotogati</taxon>
        <taxon>Deinococcota</taxon>
        <taxon>Deinococci</taxon>
        <taxon>Deinococcales</taxon>
        <taxon>Deinococcaceae</taxon>
        <taxon>Deinococcus</taxon>
    </lineage>
</organism>
<dbReference type="NCBIfam" id="NF001454">
    <property type="entry name" value="PRK00315.1"/>
    <property type="match status" value="1"/>
</dbReference>
<dbReference type="InterPro" id="IPR003820">
    <property type="entry name" value="KdpC"/>
</dbReference>
<evidence type="ECO:0000256" key="10">
    <source>
        <dbReference type="ARBA" id="ARBA00023136"/>
    </source>
</evidence>
<dbReference type="HAMAP" id="MF_00276">
    <property type="entry name" value="KdpC"/>
    <property type="match status" value="1"/>
</dbReference>
<keyword evidence="5 11" id="KW-0547">Nucleotide-binding</keyword>
<dbReference type="Pfam" id="PF02669">
    <property type="entry name" value="KdpC"/>
    <property type="match status" value="1"/>
</dbReference>
<evidence type="ECO:0000256" key="9">
    <source>
        <dbReference type="ARBA" id="ARBA00023065"/>
    </source>
</evidence>
<evidence type="ECO:0000256" key="3">
    <source>
        <dbReference type="ARBA" id="ARBA00022538"/>
    </source>
</evidence>
<keyword evidence="4 11" id="KW-0812">Transmembrane</keyword>
<evidence type="ECO:0000313" key="12">
    <source>
        <dbReference type="EMBL" id="GGJ60722.1"/>
    </source>
</evidence>
<comment type="function">
    <text evidence="11">Part of the high-affinity ATP-driven potassium transport (or Kdp) system, which catalyzes the hydrolysis of ATP coupled with the electrogenic transport of potassium into the cytoplasm. This subunit acts as a catalytic chaperone that increases the ATP-binding affinity of the ATP-hydrolyzing subunit KdpB by the formation of a transient KdpB/KdpC/ATP ternary complex.</text>
</comment>
<keyword evidence="6 11" id="KW-0067">ATP-binding</keyword>
<evidence type="ECO:0000256" key="7">
    <source>
        <dbReference type="ARBA" id="ARBA00022958"/>
    </source>
</evidence>
<protein>
    <recommendedName>
        <fullName evidence="11">Potassium-transporting ATPase KdpC subunit</fullName>
    </recommendedName>
    <alternativeName>
        <fullName evidence="11">ATP phosphohydrolase [potassium-transporting] C chain</fullName>
    </alternativeName>
    <alternativeName>
        <fullName evidence="11">Potassium-binding and translocating subunit C</fullName>
    </alternativeName>
    <alternativeName>
        <fullName evidence="11">Potassium-translocating ATPase C chain</fullName>
    </alternativeName>
</protein>
<comment type="caution">
    <text evidence="12">The sequence shown here is derived from an EMBL/GenBank/DDBJ whole genome shotgun (WGS) entry which is preliminary data.</text>
</comment>
<keyword evidence="3 11" id="KW-0633">Potassium transport</keyword>
<evidence type="ECO:0000256" key="2">
    <source>
        <dbReference type="ARBA" id="ARBA00022475"/>
    </source>
</evidence>
<feature type="transmembrane region" description="Helical" evidence="11">
    <location>
        <begin position="27"/>
        <end position="47"/>
    </location>
</feature>
<comment type="subunit">
    <text evidence="11">The system is composed of three essential subunits: KdpA, KdpB and KdpC.</text>
</comment>
<dbReference type="PANTHER" id="PTHR30042:SF2">
    <property type="entry name" value="POTASSIUM-TRANSPORTING ATPASE KDPC SUBUNIT"/>
    <property type="match status" value="1"/>
</dbReference>
<accession>A0A917UIH1</accession>
<dbReference type="PANTHER" id="PTHR30042">
    <property type="entry name" value="POTASSIUM-TRANSPORTING ATPASE C CHAIN"/>
    <property type="match status" value="1"/>
</dbReference>
<dbReference type="EMBL" id="BMOE01000001">
    <property type="protein sequence ID" value="GGJ60722.1"/>
    <property type="molecule type" value="Genomic_DNA"/>
</dbReference>
<dbReference type="GO" id="GO:0008556">
    <property type="term" value="F:P-type potassium transmembrane transporter activity"/>
    <property type="evidence" value="ECO:0007669"/>
    <property type="project" value="InterPro"/>
</dbReference>
<keyword evidence="9 11" id="KW-0406">Ion transport</keyword>
<reference evidence="12" key="2">
    <citation type="submission" date="2020-09" db="EMBL/GenBank/DDBJ databases">
        <authorList>
            <person name="Sun Q."/>
            <person name="Ohkuma M."/>
        </authorList>
    </citation>
    <scope>NUCLEOTIDE SEQUENCE</scope>
    <source>
        <strain evidence="12">JCM 14371</strain>
    </source>
</reference>
<dbReference type="RefSeq" id="WP_188960243.1">
    <property type="nucleotide sequence ID" value="NZ_BMOE01000001.1"/>
</dbReference>
<evidence type="ECO:0000256" key="4">
    <source>
        <dbReference type="ARBA" id="ARBA00022692"/>
    </source>
</evidence>
<evidence type="ECO:0000256" key="6">
    <source>
        <dbReference type="ARBA" id="ARBA00022840"/>
    </source>
</evidence>
<dbReference type="PIRSF" id="PIRSF001296">
    <property type="entry name" value="K_ATPase_KdpC"/>
    <property type="match status" value="1"/>
</dbReference>
<evidence type="ECO:0000313" key="13">
    <source>
        <dbReference type="Proteomes" id="UP000635726"/>
    </source>
</evidence>
<comment type="subcellular location">
    <subcellularLocation>
        <location evidence="11">Cell membrane</location>
        <topology evidence="11">Single-pass membrane protein</topology>
    </subcellularLocation>
</comment>
<keyword evidence="1 11" id="KW-0813">Transport</keyword>
<keyword evidence="7 11" id="KW-0630">Potassium</keyword>
<dbReference type="GO" id="GO:0005524">
    <property type="term" value="F:ATP binding"/>
    <property type="evidence" value="ECO:0007669"/>
    <property type="project" value="UniProtKB-UniRule"/>
</dbReference>
<reference evidence="12" key="1">
    <citation type="journal article" date="2014" name="Int. J. Syst. Evol. Microbiol.">
        <title>Complete genome sequence of Corynebacterium casei LMG S-19264T (=DSM 44701T), isolated from a smear-ripened cheese.</title>
        <authorList>
            <consortium name="US DOE Joint Genome Institute (JGI-PGF)"/>
            <person name="Walter F."/>
            <person name="Albersmeier A."/>
            <person name="Kalinowski J."/>
            <person name="Ruckert C."/>
        </authorList>
    </citation>
    <scope>NUCLEOTIDE SEQUENCE</scope>
    <source>
        <strain evidence="12">JCM 14371</strain>
    </source>
</reference>
<gene>
    <name evidence="11 12" type="primary">kdpC</name>
    <name evidence="12" type="ORF">GCM10008939_00550</name>
</gene>
<evidence type="ECO:0000256" key="1">
    <source>
        <dbReference type="ARBA" id="ARBA00022448"/>
    </source>
</evidence>
<dbReference type="GO" id="GO:0005886">
    <property type="term" value="C:plasma membrane"/>
    <property type="evidence" value="ECO:0007669"/>
    <property type="project" value="UniProtKB-SubCell"/>
</dbReference>
<evidence type="ECO:0000256" key="5">
    <source>
        <dbReference type="ARBA" id="ARBA00022741"/>
    </source>
</evidence>
<evidence type="ECO:0000256" key="11">
    <source>
        <dbReference type="HAMAP-Rule" id="MF_00276"/>
    </source>
</evidence>
<dbReference type="Proteomes" id="UP000635726">
    <property type="component" value="Unassembled WGS sequence"/>
</dbReference>
<name>A0A917UIH1_9DEIO</name>
<evidence type="ECO:0000256" key="8">
    <source>
        <dbReference type="ARBA" id="ARBA00022989"/>
    </source>
</evidence>